<dbReference type="AlphaFoldDB" id="A0A177STJ4"/>
<feature type="transmembrane region" description="Helical" evidence="1">
    <location>
        <begin position="115"/>
        <end position="136"/>
    </location>
</feature>
<dbReference type="Proteomes" id="UP000077752">
    <property type="component" value="Unassembled WGS sequence"/>
</dbReference>
<evidence type="ECO:0000313" key="2">
    <source>
        <dbReference type="EMBL" id="OAI94274.1"/>
    </source>
</evidence>
<accession>A0A177STJ4</accession>
<dbReference type="EMBL" id="LUCV01000007">
    <property type="protein sequence ID" value="OAI94274.1"/>
    <property type="molecule type" value="Genomic_DNA"/>
</dbReference>
<dbReference type="RefSeq" id="WP_064301860.1">
    <property type="nucleotide sequence ID" value="NZ_LUCV01000007.1"/>
</dbReference>
<proteinExistence type="predicted"/>
<reference evidence="2 3" key="1">
    <citation type="submission" date="2016-03" db="EMBL/GenBank/DDBJ databases">
        <title>Draft Genome Assembly of Pseudomonas putida strain CBF10-2.</title>
        <authorList>
            <person name="Iyer R.S."/>
            <person name="Damania A."/>
        </authorList>
    </citation>
    <scope>NUCLEOTIDE SEQUENCE [LARGE SCALE GENOMIC DNA]</scope>
    <source>
        <strain evidence="2 3">CBF10-2</strain>
    </source>
</reference>
<protein>
    <submittedName>
        <fullName evidence="2">Uncharacterized protein</fullName>
    </submittedName>
</protein>
<keyword evidence="1" id="KW-0812">Transmembrane</keyword>
<evidence type="ECO:0000313" key="3">
    <source>
        <dbReference type="Proteomes" id="UP000077752"/>
    </source>
</evidence>
<keyword evidence="1" id="KW-1133">Transmembrane helix</keyword>
<evidence type="ECO:0000256" key="1">
    <source>
        <dbReference type="SAM" id="Phobius"/>
    </source>
</evidence>
<comment type="caution">
    <text evidence="2">The sequence shown here is derived from an EMBL/GenBank/DDBJ whole genome shotgun (WGS) entry which is preliminary data.</text>
</comment>
<organism evidence="2 3">
    <name type="scientific">Pseudomonas putida</name>
    <name type="common">Arthrobacter siderocapsulatus</name>
    <dbReference type="NCBI Taxonomy" id="303"/>
    <lineage>
        <taxon>Bacteria</taxon>
        <taxon>Pseudomonadati</taxon>
        <taxon>Pseudomonadota</taxon>
        <taxon>Gammaproteobacteria</taxon>
        <taxon>Pseudomonadales</taxon>
        <taxon>Pseudomonadaceae</taxon>
        <taxon>Pseudomonas</taxon>
    </lineage>
</organism>
<name>A0A177STJ4_PSEPU</name>
<gene>
    <name evidence="2" type="ORF">AYO28_10455</name>
</gene>
<sequence length="139" mass="15846">MKTPTDLKILRLIYKLYYEEFKNFSKEAGVENGRKSKIFVPIDCKLIARELNVDADIVFGRLYYDMQERFGYTRQDGSKVAFYTPIAGELNRCINFPMLASVLAGLEEENSKAQWAIYLSLCATVVSIIAIVVTWVTKG</sequence>
<keyword evidence="1" id="KW-0472">Membrane</keyword>